<accession>A0AAW1I2D3</accession>
<protein>
    <submittedName>
        <fullName evidence="2">Uncharacterized protein</fullName>
    </submittedName>
</protein>
<sequence length="171" mass="18926">MSNVWERLRQKTPDVTPVTAACRKTYDVTTSTTVHVTRAVTATARDVHECLSDDQRRGDVTRVAKDLSVNGALYLCRSYGGGPIIDIVSRSWHGGKVDSQKEKLKELEVKVAKLEKELNSSRKLSEQTIVPPKIAPSKSKDESSQPCAGTNQGPKTVLRNIMMQRFVSSKL</sequence>
<feature type="region of interest" description="Disordered" evidence="1">
    <location>
        <begin position="121"/>
        <end position="155"/>
    </location>
</feature>
<evidence type="ECO:0000313" key="3">
    <source>
        <dbReference type="Proteomes" id="UP001443914"/>
    </source>
</evidence>
<proteinExistence type="predicted"/>
<keyword evidence="3" id="KW-1185">Reference proteome</keyword>
<dbReference type="Proteomes" id="UP001443914">
    <property type="component" value="Unassembled WGS sequence"/>
</dbReference>
<dbReference type="AlphaFoldDB" id="A0AAW1I2D3"/>
<evidence type="ECO:0000256" key="1">
    <source>
        <dbReference type="SAM" id="MobiDB-lite"/>
    </source>
</evidence>
<feature type="compositionally biased region" description="Polar residues" evidence="1">
    <location>
        <begin position="144"/>
        <end position="154"/>
    </location>
</feature>
<organism evidence="2 3">
    <name type="scientific">Saponaria officinalis</name>
    <name type="common">Common soapwort</name>
    <name type="synonym">Lychnis saponaria</name>
    <dbReference type="NCBI Taxonomy" id="3572"/>
    <lineage>
        <taxon>Eukaryota</taxon>
        <taxon>Viridiplantae</taxon>
        <taxon>Streptophyta</taxon>
        <taxon>Embryophyta</taxon>
        <taxon>Tracheophyta</taxon>
        <taxon>Spermatophyta</taxon>
        <taxon>Magnoliopsida</taxon>
        <taxon>eudicotyledons</taxon>
        <taxon>Gunneridae</taxon>
        <taxon>Pentapetalae</taxon>
        <taxon>Caryophyllales</taxon>
        <taxon>Caryophyllaceae</taxon>
        <taxon>Caryophylleae</taxon>
        <taxon>Saponaria</taxon>
    </lineage>
</organism>
<name>A0AAW1I2D3_SAPOF</name>
<evidence type="ECO:0000313" key="2">
    <source>
        <dbReference type="EMBL" id="KAK9683278.1"/>
    </source>
</evidence>
<comment type="caution">
    <text evidence="2">The sequence shown here is derived from an EMBL/GenBank/DDBJ whole genome shotgun (WGS) entry which is preliminary data.</text>
</comment>
<reference evidence="2" key="1">
    <citation type="submission" date="2024-03" db="EMBL/GenBank/DDBJ databases">
        <title>WGS assembly of Saponaria officinalis var. Norfolk2.</title>
        <authorList>
            <person name="Jenkins J."/>
            <person name="Shu S."/>
            <person name="Grimwood J."/>
            <person name="Barry K."/>
            <person name="Goodstein D."/>
            <person name="Schmutz J."/>
            <person name="Leebens-Mack J."/>
            <person name="Osbourn A."/>
        </authorList>
    </citation>
    <scope>NUCLEOTIDE SEQUENCE [LARGE SCALE GENOMIC DNA]</scope>
    <source>
        <strain evidence="2">JIC</strain>
    </source>
</reference>
<dbReference type="EMBL" id="JBDFQZ010000010">
    <property type="protein sequence ID" value="KAK9683278.1"/>
    <property type="molecule type" value="Genomic_DNA"/>
</dbReference>
<gene>
    <name evidence="2" type="ORF">RND81_10G128600</name>
</gene>